<evidence type="ECO:0000313" key="5">
    <source>
        <dbReference type="EMBL" id="MFH5229574.1"/>
    </source>
</evidence>
<proteinExistence type="predicted"/>
<sequence length="244" mass="26871">MPSAPAEPRTVVPLTGQDARWEKHNTDRENRILQAAVELIELSDAGADLTIAQIAERAGLAKSVLYRRFTGRDELDRRIRSFIAAQLSAAFDSELDYTQGTIRQIISRTILVLVDWVSDHPKLVEFMRTGPSADDDDLDAVSSLAKSVARRANEIMSALATSIGMADNDFQSLTSALVTMTDGSVRQWIRDPDVTMSRSSMVDTLTSYVWFVVDGEFRTRGLTVDPDMQVLAVISALLGPQPLS</sequence>
<dbReference type="PROSITE" id="PS50977">
    <property type="entry name" value="HTH_TETR_2"/>
    <property type="match status" value="1"/>
</dbReference>
<dbReference type="PANTHER" id="PTHR30055">
    <property type="entry name" value="HTH-TYPE TRANSCRIPTIONAL REGULATOR RUTR"/>
    <property type="match status" value="1"/>
</dbReference>
<dbReference type="Proteomes" id="UP001609219">
    <property type="component" value="Unassembled WGS sequence"/>
</dbReference>
<gene>
    <name evidence="6" type="ORF">ACHIPV_12310</name>
    <name evidence="4" type="ORF">ACHIPZ_03355</name>
    <name evidence="5" type="ORF">ACHIRB_13510</name>
</gene>
<feature type="domain" description="HTH tetR-type" evidence="3">
    <location>
        <begin position="26"/>
        <end position="87"/>
    </location>
</feature>
<keyword evidence="1 2" id="KW-0238">DNA-binding</keyword>
<dbReference type="SUPFAM" id="SSF46689">
    <property type="entry name" value="Homeodomain-like"/>
    <property type="match status" value="1"/>
</dbReference>
<accession>A0ABW7K3G6</accession>
<reference evidence="7 8" key="1">
    <citation type="submission" date="2024-10" db="EMBL/GenBank/DDBJ databases">
        <authorList>
            <person name="Riesco R."/>
        </authorList>
    </citation>
    <scope>NUCLEOTIDE SEQUENCE [LARGE SCALE GENOMIC DNA]</scope>
    <source>
        <strain evidence="6 8">NCIMB 15448</strain>
        <strain evidence="4 7">NCIMB 15449</strain>
        <strain evidence="5 9">NCIMB 15450</strain>
    </source>
</reference>
<evidence type="ECO:0000313" key="9">
    <source>
        <dbReference type="Proteomes" id="UP001609219"/>
    </source>
</evidence>
<dbReference type="InterPro" id="IPR001647">
    <property type="entry name" value="HTH_TetR"/>
</dbReference>
<keyword evidence="9" id="KW-1185">Reference proteome</keyword>
<dbReference type="EMBL" id="JBIMSP010000016">
    <property type="protein sequence ID" value="MFH5242661.1"/>
    <property type="molecule type" value="Genomic_DNA"/>
</dbReference>
<name>A0ABW7K3G6_9NOCA</name>
<protein>
    <submittedName>
        <fullName evidence="5">TetR/AcrR family transcriptional regulator</fullName>
    </submittedName>
</protein>
<evidence type="ECO:0000256" key="1">
    <source>
        <dbReference type="ARBA" id="ARBA00023125"/>
    </source>
</evidence>
<evidence type="ECO:0000313" key="4">
    <source>
        <dbReference type="EMBL" id="MFH5207260.1"/>
    </source>
</evidence>
<dbReference type="Proteomes" id="UP001609176">
    <property type="component" value="Unassembled WGS sequence"/>
</dbReference>
<feature type="DNA-binding region" description="H-T-H motif" evidence="2">
    <location>
        <begin position="50"/>
        <end position="69"/>
    </location>
</feature>
<organism evidence="5 9">
    <name type="scientific">Antrihabitans spumae</name>
    <dbReference type="NCBI Taxonomy" id="3373370"/>
    <lineage>
        <taxon>Bacteria</taxon>
        <taxon>Bacillati</taxon>
        <taxon>Actinomycetota</taxon>
        <taxon>Actinomycetes</taxon>
        <taxon>Mycobacteriales</taxon>
        <taxon>Nocardiaceae</taxon>
        <taxon>Antrihabitans</taxon>
    </lineage>
</organism>
<dbReference type="SUPFAM" id="SSF48498">
    <property type="entry name" value="Tetracyclin repressor-like, C-terminal domain"/>
    <property type="match status" value="1"/>
</dbReference>
<dbReference type="Proteomes" id="UP001609175">
    <property type="component" value="Unassembled WGS sequence"/>
</dbReference>
<dbReference type="RefSeq" id="WP_395112685.1">
    <property type="nucleotide sequence ID" value="NZ_JBIMSN010000057.1"/>
</dbReference>
<dbReference type="InterPro" id="IPR036271">
    <property type="entry name" value="Tet_transcr_reg_TetR-rel_C_sf"/>
</dbReference>
<evidence type="ECO:0000313" key="7">
    <source>
        <dbReference type="Proteomes" id="UP001609175"/>
    </source>
</evidence>
<dbReference type="PANTHER" id="PTHR30055:SF160">
    <property type="entry name" value="TRANSCRIPTIONAL REGULATORY PROTEIN (PROBABLY ASNC-FAMILY)-RELATED"/>
    <property type="match status" value="1"/>
</dbReference>
<evidence type="ECO:0000259" key="3">
    <source>
        <dbReference type="PROSITE" id="PS50977"/>
    </source>
</evidence>
<evidence type="ECO:0000313" key="8">
    <source>
        <dbReference type="Proteomes" id="UP001609176"/>
    </source>
</evidence>
<dbReference type="EMBL" id="JBIMSO010000012">
    <property type="protein sequence ID" value="MFH5207260.1"/>
    <property type="molecule type" value="Genomic_DNA"/>
</dbReference>
<comment type="caution">
    <text evidence="5">The sequence shown here is derived from an EMBL/GenBank/DDBJ whole genome shotgun (WGS) entry which is preliminary data.</text>
</comment>
<dbReference type="InterPro" id="IPR050109">
    <property type="entry name" value="HTH-type_TetR-like_transc_reg"/>
</dbReference>
<evidence type="ECO:0000256" key="2">
    <source>
        <dbReference type="PROSITE-ProRule" id="PRU00335"/>
    </source>
</evidence>
<dbReference type="Gene3D" id="1.10.357.10">
    <property type="entry name" value="Tetracycline Repressor, domain 2"/>
    <property type="match status" value="1"/>
</dbReference>
<dbReference type="Pfam" id="PF00440">
    <property type="entry name" value="TetR_N"/>
    <property type="match status" value="1"/>
</dbReference>
<dbReference type="EMBL" id="JBIMSN010000057">
    <property type="protein sequence ID" value="MFH5229574.1"/>
    <property type="molecule type" value="Genomic_DNA"/>
</dbReference>
<evidence type="ECO:0000313" key="6">
    <source>
        <dbReference type="EMBL" id="MFH5242661.1"/>
    </source>
</evidence>
<dbReference type="InterPro" id="IPR009057">
    <property type="entry name" value="Homeodomain-like_sf"/>
</dbReference>